<dbReference type="GO" id="GO:0008650">
    <property type="term" value="F:rRNA (uridine-2'-O-)-methyltransferase activity"/>
    <property type="evidence" value="ECO:0007669"/>
    <property type="project" value="TreeGrafter"/>
</dbReference>
<name>A0A2S4W0H3_9BASI</name>
<protein>
    <recommendedName>
        <fullName evidence="6">rRNA methyltransferase 2, mitochondrial</fullName>
    </recommendedName>
</protein>
<dbReference type="Pfam" id="PF01728">
    <property type="entry name" value="FtsJ"/>
    <property type="match status" value="1"/>
</dbReference>
<dbReference type="SUPFAM" id="SSF53335">
    <property type="entry name" value="S-adenosyl-L-methionine-dependent methyltransferases"/>
    <property type="match status" value="1"/>
</dbReference>
<evidence type="ECO:0000256" key="2">
    <source>
        <dbReference type="ARBA" id="ARBA00022552"/>
    </source>
</evidence>
<dbReference type="PANTHER" id="PTHR10920">
    <property type="entry name" value="RIBOSOMAL RNA METHYLTRANSFERASE"/>
    <property type="match status" value="1"/>
</dbReference>
<keyword evidence="3" id="KW-0489">Methyltransferase</keyword>
<dbReference type="AlphaFoldDB" id="A0A2S4W0H3"/>
<evidence type="ECO:0000256" key="6">
    <source>
        <dbReference type="ARBA" id="ARBA00041184"/>
    </source>
</evidence>
<evidence type="ECO:0000256" key="1">
    <source>
        <dbReference type="ARBA" id="ARBA00009258"/>
    </source>
</evidence>
<organism evidence="9 10">
    <name type="scientific">Puccinia striiformis</name>
    <dbReference type="NCBI Taxonomy" id="27350"/>
    <lineage>
        <taxon>Eukaryota</taxon>
        <taxon>Fungi</taxon>
        <taxon>Dikarya</taxon>
        <taxon>Basidiomycota</taxon>
        <taxon>Pucciniomycotina</taxon>
        <taxon>Pucciniomycetes</taxon>
        <taxon>Pucciniales</taxon>
        <taxon>Pucciniaceae</taxon>
        <taxon>Puccinia</taxon>
    </lineage>
</organism>
<accession>A0A2S4W0H3</accession>
<dbReference type="InterPro" id="IPR050082">
    <property type="entry name" value="RNA_methyltr_RlmE"/>
</dbReference>
<dbReference type="Proteomes" id="UP000239156">
    <property type="component" value="Unassembled WGS sequence"/>
</dbReference>
<evidence type="ECO:0000313" key="9">
    <source>
        <dbReference type="EMBL" id="POW15266.1"/>
    </source>
</evidence>
<keyword evidence="10" id="KW-1185">Reference proteome</keyword>
<dbReference type="InterPro" id="IPR002877">
    <property type="entry name" value="RNA_MeTrfase_FtsJ_dom"/>
</dbReference>
<dbReference type="FunFam" id="3.40.50.150:FF:000959">
    <property type="entry name" value="RNA methyltransferase"/>
    <property type="match status" value="1"/>
</dbReference>
<dbReference type="EMBL" id="PKSL01000013">
    <property type="protein sequence ID" value="POW15266.1"/>
    <property type="molecule type" value="Genomic_DNA"/>
</dbReference>
<evidence type="ECO:0000256" key="4">
    <source>
        <dbReference type="ARBA" id="ARBA00022679"/>
    </source>
</evidence>
<dbReference type="Gene3D" id="3.40.50.150">
    <property type="entry name" value="Vaccinia Virus protein VP39"/>
    <property type="match status" value="1"/>
</dbReference>
<dbReference type="VEuPathDB" id="FungiDB:PSHT_03517"/>
<dbReference type="VEuPathDB" id="FungiDB:PSTT_02235"/>
<feature type="region of interest" description="Disordered" evidence="7">
    <location>
        <begin position="95"/>
        <end position="119"/>
    </location>
</feature>
<dbReference type="VEuPathDB" id="FungiDB:PSHT_03518"/>
<dbReference type="PANTHER" id="PTHR10920:SF18">
    <property type="entry name" value="RRNA METHYLTRANSFERASE 2, MITOCHONDRIAL"/>
    <property type="match status" value="1"/>
</dbReference>
<feature type="domain" description="Ribosomal RNA methyltransferase FtsJ" evidence="8">
    <location>
        <begin position="190"/>
        <end position="452"/>
    </location>
</feature>
<proteinExistence type="inferred from homology"/>
<keyword evidence="2" id="KW-0698">rRNA processing</keyword>
<gene>
    <name evidence="9" type="ORF">PSTT_02235</name>
</gene>
<evidence type="ECO:0000256" key="3">
    <source>
        <dbReference type="ARBA" id="ARBA00022603"/>
    </source>
</evidence>
<comment type="caution">
    <text evidence="9">The sequence shown here is derived from an EMBL/GenBank/DDBJ whole genome shotgun (WGS) entry which is preliminary data.</text>
</comment>
<comment type="similarity">
    <text evidence="1">Belongs to the class I-like SAM-binding methyltransferase superfamily. RNA methyltransferase RlmE family.</text>
</comment>
<sequence>MTRRTAADFLRKVKTCRSAQAAAQQKVQESRHADHLSYRGKQYGSFYRITAPAPAPPVGANVAPQKDDKRRFVLGGVLCMIYALTSLWAESQKSVHETPRGSDRMSAPATSLDDRSVRKPRGKEWMATKLIKYGLRTSRHLGGTKGFLCRKFSTLRPGGEQGGQSKQFLRRAVTDPYGKTKSRARGETTYVARSAHKLIQLDKQFRIFPASPRSATRAAFRVLDLGAAPGGWSEVVLERLACLQHFQPQPVASVTTSPPGLSPPTPLSHGNRHLKSSVKYRHRLIACDLLPLHPSIAPKVSKNVDFHSIQGDFMDPQVRAKIVALLYDSTTLDHNCSNEHVEEKEGKETINRPGLTTVILSDMLHSMTGVPTRDSQNSLDLSNTVADLARDLIPPNPGGARSSDTLVLKHLQSEFTHQFRERLLADWLLVKWVKPLASRSESREGFFVTRGRRE</sequence>
<feature type="region of interest" description="Disordered" evidence="7">
    <location>
        <begin position="252"/>
        <end position="272"/>
    </location>
</feature>
<dbReference type="GO" id="GO:0005739">
    <property type="term" value="C:mitochondrion"/>
    <property type="evidence" value="ECO:0007669"/>
    <property type="project" value="TreeGrafter"/>
</dbReference>
<dbReference type="InterPro" id="IPR029063">
    <property type="entry name" value="SAM-dependent_MTases_sf"/>
</dbReference>
<keyword evidence="5" id="KW-0949">S-adenosyl-L-methionine</keyword>
<evidence type="ECO:0000256" key="7">
    <source>
        <dbReference type="SAM" id="MobiDB-lite"/>
    </source>
</evidence>
<reference evidence="9" key="1">
    <citation type="submission" date="2017-12" db="EMBL/GenBank/DDBJ databases">
        <title>Gene loss provides genomic basis for host adaptation in cereal stripe rust fungi.</title>
        <authorList>
            <person name="Xia C."/>
        </authorList>
    </citation>
    <scope>NUCLEOTIDE SEQUENCE [LARGE SCALE GENOMIC DNA]</scope>
    <source>
        <strain evidence="9">93-210</strain>
    </source>
</reference>
<evidence type="ECO:0000256" key="5">
    <source>
        <dbReference type="ARBA" id="ARBA00022691"/>
    </source>
</evidence>
<evidence type="ECO:0000313" key="10">
    <source>
        <dbReference type="Proteomes" id="UP000239156"/>
    </source>
</evidence>
<keyword evidence="4" id="KW-0808">Transferase</keyword>
<evidence type="ECO:0000259" key="8">
    <source>
        <dbReference type="Pfam" id="PF01728"/>
    </source>
</evidence>